<sequence length="288" mass="31408">MSKTVAFLGPEGTYTDEACYVYAPDENRVPFASLGLVTGALEEGKVHEAVVPIENSLGGTVIEVVDYLITSTKARIKDEILLPIDHCLITRPNVQLSDIRVVMSKQEALTQCRQFLSEKLRYSEQIATTSTALAVTNLKEGDDRTAAIGPRRSAELAGLPILANGIQDRENNVTRFAVLTSGGNPDKASNKTSIAFDFDSPDAPGLVYGALRPFADRGINLLKIESRPTGKGMGSYIFLLDFEGHIDTLYVQEAISELKNHTATFKVLGTYPRAKDLSVRSAPFNQRN</sequence>
<keyword evidence="4" id="KW-0057">Aromatic amino acid biosynthesis</keyword>
<organism evidence="9">
    <name type="scientific">marine metagenome</name>
    <dbReference type="NCBI Taxonomy" id="408172"/>
    <lineage>
        <taxon>unclassified sequences</taxon>
        <taxon>metagenomes</taxon>
        <taxon>ecological metagenomes</taxon>
    </lineage>
</organism>
<dbReference type="InterPro" id="IPR008242">
    <property type="entry name" value="Chor_mutase/pphenate_deHydtase"/>
</dbReference>
<keyword evidence="5" id="KW-0584">Phenylalanine biosynthesis</keyword>
<dbReference type="SUPFAM" id="SSF55021">
    <property type="entry name" value="ACT-like"/>
    <property type="match status" value="1"/>
</dbReference>
<dbReference type="InterPro" id="IPR001086">
    <property type="entry name" value="Preph_deHydtase"/>
</dbReference>
<evidence type="ECO:0000256" key="4">
    <source>
        <dbReference type="ARBA" id="ARBA00023141"/>
    </source>
</evidence>
<dbReference type="PANTHER" id="PTHR21022">
    <property type="entry name" value="PREPHENATE DEHYDRATASE P PROTEIN"/>
    <property type="match status" value="1"/>
</dbReference>
<dbReference type="GO" id="GO:0005737">
    <property type="term" value="C:cytoplasm"/>
    <property type="evidence" value="ECO:0007669"/>
    <property type="project" value="TreeGrafter"/>
</dbReference>
<dbReference type="Pfam" id="PF01842">
    <property type="entry name" value="ACT"/>
    <property type="match status" value="1"/>
</dbReference>
<dbReference type="InterPro" id="IPR002912">
    <property type="entry name" value="ACT_dom"/>
</dbReference>
<dbReference type="Pfam" id="PF00800">
    <property type="entry name" value="PDT"/>
    <property type="match status" value="1"/>
</dbReference>
<evidence type="ECO:0000256" key="6">
    <source>
        <dbReference type="ARBA" id="ARBA00023239"/>
    </source>
</evidence>
<dbReference type="CDD" id="cd13532">
    <property type="entry name" value="PBP2_PDT_like"/>
    <property type="match status" value="1"/>
</dbReference>
<name>A0A381U5B7_9ZZZZ</name>
<evidence type="ECO:0000259" key="8">
    <source>
        <dbReference type="PROSITE" id="PS51671"/>
    </source>
</evidence>
<dbReference type="Gene3D" id="3.40.190.10">
    <property type="entry name" value="Periplasmic binding protein-like II"/>
    <property type="match status" value="2"/>
</dbReference>
<accession>A0A381U5B7</accession>
<evidence type="ECO:0000313" key="9">
    <source>
        <dbReference type="EMBL" id="SVA23440.1"/>
    </source>
</evidence>
<evidence type="ECO:0000259" key="7">
    <source>
        <dbReference type="PROSITE" id="PS51171"/>
    </source>
</evidence>
<dbReference type="SUPFAM" id="SSF53850">
    <property type="entry name" value="Periplasmic binding protein-like II"/>
    <property type="match status" value="1"/>
</dbReference>
<proteinExistence type="predicted"/>
<gene>
    <name evidence="9" type="ORF">METZ01_LOCUS76294</name>
</gene>
<dbReference type="PANTHER" id="PTHR21022:SF19">
    <property type="entry name" value="PREPHENATE DEHYDRATASE-RELATED"/>
    <property type="match status" value="1"/>
</dbReference>
<feature type="domain" description="Prephenate dehydratase" evidence="7">
    <location>
        <begin position="4"/>
        <end position="181"/>
    </location>
</feature>
<evidence type="ECO:0000256" key="5">
    <source>
        <dbReference type="ARBA" id="ARBA00023222"/>
    </source>
</evidence>
<dbReference type="CDD" id="cd04905">
    <property type="entry name" value="ACT_CM-PDT"/>
    <property type="match status" value="1"/>
</dbReference>
<dbReference type="EC" id="4.2.1.51" evidence="2"/>
<dbReference type="PROSITE" id="PS51171">
    <property type="entry name" value="PREPHENATE_DEHYDR_3"/>
    <property type="match status" value="1"/>
</dbReference>
<dbReference type="PROSITE" id="PS51671">
    <property type="entry name" value="ACT"/>
    <property type="match status" value="1"/>
</dbReference>
<evidence type="ECO:0000256" key="2">
    <source>
        <dbReference type="ARBA" id="ARBA00013147"/>
    </source>
</evidence>
<dbReference type="EMBL" id="UINC01005770">
    <property type="protein sequence ID" value="SVA23440.1"/>
    <property type="molecule type" value="Genomic_DNA"/>
</dbReference>
<comment type="pathway">
    <text evidence="1">Amino-acid biosynthesis; L-phenylalanine biosynthesis; phenylpyruvate from prephenate: step 1/1.</text>
</comment>
<evidence type="ECO:0000256" key="1">
    <source>
        <dbReference type="ARBA" id="ARBA00004741"/>
    </source>
</evidence>
<dbReference type="InterPro" id="IPR045865">
    <property type="entry name" value="ACT-like_dom_sf"/>
</dbReference>
<dbReference type="GO" id="GO:0004664">
    <property type="term" value="F:prephenate dehydratase activity"/>
    <property type="evidence" value="ECO:0007669"/>
    <property type="project" value="UniProtKB-EC"/>
</dbReference>
<feature type="domain" description="ACT" evidence="8">
    <location>
        <begin position="195"/>
        <end position="272"/>
    </location>
</feature>
<keyword evidence="3" id="KW-0028">Amino-acid biosynthesis</keyword>
<protein>
    <recommendedName>
        <fullName evidence="2">prephenate dehydratase</fullName>
        <ecNumber evidence="2">4.2.1.51</ecNumber>
    </recommendedName>
</protein>
<dbReference type="PIRSF" id="PIRSF001500">
    <property type="entry name" value="Chor_mut_pdt_Ppr"/>
    <property type="match status" value="1"/>
</dbReference>
<dbReference type="GO" id="GO:0009094">
    <property type="term" value="P:L-phenylalanine biosynthetic process"/>
    <property type="evidence" value="ECO:0007669"/>
    <property type="project" value="UniProtKB-UniPathway"/>
</dbReference>
<dbReference type="AlphaFoldDB" id="A0A381U5B7"/>
<reference evidence="9" key="1">
    <citation type="submission" date="2018-05" db="EMBL/GenBank/DDBJ databases">
        <authorList>
            <person name="Lanie J.A."/>
            <person name="Ng W.-L."/>
            <person name="Kazmierczak K.M."/>
            <person name="Andrzejewski T.M."/>
            <person name="Davidsen T.M."/>
            <person name="Wayne K.J."/>
            <person name="Tettelin H."/>
            <person name="Glass J.I."/>
            <person name="Rusch D."/>
            <person name="Podicherti R."/>
            <person name="Tsui H.-C.T."/>
            <person name="Winkler M.E."/>
        </authorList>
    </citation>
    <scope>NUCLEOTIDE SEQUENCE</scope>
</reference>
<evidence type="ECO:0000256" key="3">
    <source>
        <dbReference type="ARBA" id="ARBA00022605"/>
    </source>
</evidence>
<dbReference type="NCBIfam" id="NF008865">
    <property type="entry name" value="PRK11898.1"/>
    <property type="match status" value="1"/>
</dbReference>
<dbReference type="Gene3D" id="3.30.70.260">
    <property type="match status" value="1"/>
</dbReference>
<dbReference type="UniPathway" id="UPA00121">
    <property type="reaction ID" value="UER00345"/>
</dbReference>
<keyword evidence="6" id="KW-0456">Lyase</keyword>